<accession>A0A381WTK6</accession>
<organism evidence="4">
    <name type="scientific">marine metagenome</name>
    <dbReference type="NCBI Taxonomy" id="408172"/>
    <lineage>
        <taxon>unclassified sequences</taxon>
        <taxon>metagenomes</taxon>
        <taxon>ecological metagenomes</taxon>
    </lineage>
</organism>
<dbReference type="EMBL" id="UINC01012785">
    <property type="protein sequence ID" value="SVA55621.1"/>
    <property type="molecule type" value="Genomic_DNA"/>
</dbReference>
<dbReference type="CDD" id="cd05233">
    <property type="entry name" value="SDR_c"/>
    <property type="match status" value="1"/>
</dbReference>
<evidence type="ECO:0000259" key="3">
    <source>
        <dbReference type="SMART" id="SM00822"/>
    </source>
</evidence>
<dbReference type="PANTHER" id="PTHR43115">
    <property type="entry name" value="DEHYDROGENASE/REDUCTASE SDR FAMILY MEMBER 11"/>
    <property type="match status" value="1"/>
</dbReference>
<proteinExistence type="inferred from homology"/>
<dbReference type="GO" id="GO:0016491">
    <property type="term" value="F:oxidoreductase activity"/>
    <property type="evidence" value="ECO:0007669"/>
    <property type="project" value="UniProtKB-KW"/>
</dbReference>
<dbReference type="PRINTS" id="PR00080">
    <property type="entry name" value="SDRFAMILY"/>
</dbReference>
<dbReference type="AlphaFoldDB" id="A0A381WTK6"/>
<dbReference type="InterPro" id="IPR057326">
    <property type="entry name" value="KR_dom"/>
</dbReference>
<dbReference type="PRINTS" id="PR00081">
    <property type="entry name" value="GDHRDH"/>
</dbReference>
<reference evidence="4" key="1">
    <citation type="submission" date="2018-05" db="EMBL/GenBank/DDBJ databases">
        <authorList>
            <person name="Lanie J.A."/>
            <person name="Ng W.-L."/>
            <person name="Kazmierczak K.M."/>
            <person name="Andrzejewski T.M."/>
            <person name="Davidsen T.M."/>
            <person name="Wayne K.J."/>
            <person name="Tettelin H."/>
            <person name="Glass J.I."/>
            <person name="Rusch D."/>
            <person name="Podicherti R."/>
            <person name="Tsui H.-C.T."/>
            <person name="Winkler M.E."/>
        </authorList>
    </citation>
    <scope>NUCLEOTIDE SEQUENCE</scope>
</reference>
<protein>
    <recommendedName>
        <fullName evidence="3">Ketoreductase domain-containing protein</fullName>
    </recommendedName>
</protein>
<dbReference type="SUPFAM" id="SSF51735">
    <property type="entry name" value="NAD(P)-binding Rossmann-fold domains"/>
    <property type="match status" value="1"/>
</dbReference>
<feature type="domain" description="Ketoreductase" evidence="3">
    <location>
        <begin position="4"/>
        <end position="193"/>
    </location>
</feature>
<keyword evidence="2" id="KW-0560">Oxidoreductase</keyword>
<sequence>MENQNALVVGGGTGMGEAIALALAAEGAKVAVAGRRQEKLDGVAAQAEGDILTHTVDVAERESVKALFDWAGAQFGGQLHLLVNCAGVNVPKRSMSELAPEDWDKVMAINATGAFNCMHFGLPLMRPHQTGLVINISSTSGKRAAPLGGLAYNASKFAMAAIGTSASEDERENGIRVTTIFPGEVDTPILDDRPVPPDATHRAKILKPADIAAITVTIAKLPPLAHVPELVIKPIGQSFI</sequence>
<dbReference type="InterPro" id="IPR036291">
    <property type="entry name" value="NAD(P)-bd_dom_sf"/>
</dbReference>
<dbReference type="PANTHER" id="PTHR43115:SF4">
    <property type="entry name" value="DEHYDROGENASE_REDUCTASE SDR FAMILY MEMBER 11"/>
    <property type="match status" value="1"/>
</dbReference>
<comment type="similarity">
    <text evidence="1">Belongs to the short-chain dehydrogenases/reductases (SDR) family.</text>
</comment>
<dbReference type="Pfam" id="PF00106">
    <property type="entry name" value="adh_short"/>
    <property type="match status" value="1"/>
</dbReference>
<dbReference type="SMART" id="SM00822">
    <property type="entry name" value="PKS_KR"/>
    <property type="match status" value="1"/>
</dbReference>
<dbReference type="InterPro" id="IPR002347">
    <property type="entry name" value="SDR_fam"/>
</dbReference>
<name>A0A381WTK6_9ZZZZ</name>
<evidence type="ECO:0000256" key="1">
    <source>
        <dbReference type="ARBA" id="ARBA00006484"/>
    </source>
</evidence>
<evidence type="ECO:0000256" key="2">
    <source>
        <dbReference type="ARBA" id="ARBA00023002"/>
    </source>
</evidence>
<gene>
    <name evidence="4" type="ORF">METZ01_LOCUS108475</name>
</gene>
<evidence type="ECO:0000313" key="4">
    <source>
        <dbReference type="EMBL" id="SVA55621.1"/>
    </source>
</evidence>
<dbReference type="Gene3D" id="3.40.50.720">
    <property type="entry name" value="NAD(P)-binding Rossmann-like Domain"/>
    <property type="match status" value="1"/>
</dbReference>